<dbReference type="InterPro" id="IPR017880">
    <property type="entry name" value="KilA_N"/>
</dbReference>
<dbReference type="PROSITE" id="PS51301">
    <property type="entry name" value="KILA_N"/>
    <property type="match status" value="1"/>
</dbReference>
<evidence type="ECO:0000313" key="4">
    <source>
        <dbReference type="EMBL" id="QHU30533.1"/>
    </source>
</evidence>
<proteinExistence type="predicted"/>
<dbReference type="InterPro" id="IPR018004">
    <property type="entry name" value="KilA/APSES_HTH"/>
</dbReference>
<evidence type="ECO:0000256" key="2">
    <source>
        <dbReference type="SAM" id="MobiDB-lite"/>
    </source>
</evidence>
<evidence type="ECO:0000259" key="3">
    <source>
        <dbReference type="PROSITE" id="PS51301"/>
    </source>
</evidence>
<feature type="domain" description="KilA-N" evidence="3">
    <location>
        <begin position="13"/>
        <end position="129"/>
    </location>
</feature>
<feature type="region of interest" description="Disordered" evidence="2">
    <location>
        <begin position="303"/>
        <end position="332"/>
    </location>
</feature>
<sequence length="332" mass="38045">MSDYPTTKQIAGKFYYGKLGDFKVIIDTENNTLNITKLCKYGGKNFFKWKENNSSKDLMNYYIKNIASPNSERQQDCCFEVKSFEGLDIDKKTADLLRGTYIPDLIAIQVAQWISPEYAIKVSLIVREKEIVKNQLLEAMNGTLKKEVSAKDDKIDSIMKKLKEMEEQNKVTNEQIKEQNNGIKEQNITMIQKIDYITNIAQKTFKILNNEEKQNKEGVIIYIDGNEIGTRAGKLSYLKQFERNKNAIVFDKISNGKSAVRHAKINGLIPKGNCCKFSKKNVDFNKLKKFFGKVDSLYEDKLNESEGSGFQTAKEDSSSDEEEEESEEDSEE</sequence>
<keyword evidence="1" id="KW-0175">Coiled coil</keyword>
<feature type="coiled-coil region" evidence="1">
    <location>
        <begin position="148"/>
        <end position="182"/>
    </location>
</feature>
<evidence type="ECO:0000256" key="1">
    <source>
        <dbReference type="SAM" id="Coils"/>
    </source>
</evidence>
<reference evidence="4" key="1">
    <citation type="journal article" date="2020" name="Nature">
        <title>Giant virus diversity and host interactions through global metagenomics.</title>
        <authorList>
            <person name="Schulz F."/>
            <person name="Roux S."/>
            <person name="Paez-Espino D."/>
            <person name="Jungbluth S."/>
            <person name="Walsh D.A."/>
            <person name="Denef V.J."/>
            <person name="McMahon K.D."/>
            <person name="Konstantinidis K.T."/>
            <person name="Eloe-Fadrosh E.A."/>
            <person name="Kyrpides N.C."/>
            <person name="Woyke T."/>
        </authorList>
    </citation>
    <scope>NUCLEOTIDE SEQUENCE</scope>
    <source>
        <strain evidence="4">GVMAG-M-3300027833-19</strain>
    </source>
</reference>
<organism evidence="4">
    <name type="scientific">viral metagenome</name>
    <dbReference type="NCBI Taxonomy" id="1070528"/>
    <lineage>
        <taxon>unclassified sequences</taxon>
        <taxon>metagenomes</taxon>
        <taxon>organismal metagenomes</taxon>
    </lineage>
</organism>
<accession>A0A6C0LJ15</accession>
<dbReference type="AlphaFoldDB" id="A0A6C0LJ15"/>
<name>A0A6C0LJ15_9ZZZZ</name>
<feature type="compositionally biased region" description="Acidic residues" evidence="2">
    <location>
        <begin position="318"/>
        <end position="332"/>
    </location>
</feature>
<dbReference type="Pfam" id="PF04383">
    <property type="entry name" value="KilA-N"/>
    <property type="match status" value="1"/>
</dbReference>
<protein>
    <recommendedName>
        <fullName evidence="3">KilA-N domain-containing protein</fullName>
    </recommendedName>
</protein>
<dbReference type="EMBL" id="MN740509">
    <property type="protein sequence ID" value="QHU30533.1"/>
    <property type="molecule type" value="Genomic_DNA"/>
</dbReference>